<dbReference type="GO" id="GO:0000049">
    <property type="term" value="F:tRNA binding"/>
    <property type="evidence" value="ECO:0007669"/>
    <property type="project" value="InterPro"/>
</dbReference>
<feature type="non-terminal residue" evidence="10">
    <location>
        <position position="1"/>
    </location>
</feature>
<keyword evidence="5" id="KW-0648">Protein biosynthesis</keyword>
<evidence type="ECO:0000256" key="6">
    <source>
        <dbReference type="ARBA" id="ARBA00023146"/>
    </source>
</evidence>
<evidence type="ECO:0000259" key="7">
    <source>
        <dbReference type="Pfam" id="PF00133"/>
    </source>
</evidence>
<dbReference type="FunFam" id="3.40.50.620:FF:000305">
    <property type="entry name" value="Isoleucine--tRNA ligase"/>
    <property type="match status" value="1"/>
</dbReference>
<feature type="domain" description="Zinc finger FPG/IleRS-type" evidence="8">
    <location>
        <begin position="663"/>
        <end position="690"/>
    </location>
</feature>
<keyword evidence="2" id="KW-0436">Ligase</keyword>
<evidence type="ECO:0000259" key="8">
    <source>
        <dbReference type="Pfam" id="PF06827"/>
    </source>
</evidence>
<keyword evidence="4" id="KW-0067">ATP-binding</keyword>
<dbReference type="InterPro" id="IPR002300">
    <property type="entry name" value="aa-tRNA-synth_Ia"/>
</dbReference>
<keyword evidence="6" id="KW-0030">Aminoacyl-tRNA synthetase</keyword>
<dbReference type="InterPro" id="IPR050081">
    <property type="entry name" value="Ile-tRNA_ligase"/>
</dbReference>
<dbReference type="InterPro" id="IPR010663">
    <property type="entry name" value="Znf_FPG/IleRS"/>
</dbReference>
<dbReference type="CDD" id="cd07960">
    <property type="entry name" value="Anticodon_Ia_Ile_BEm"/>
    <property type="match status" value="1"/>
</dbReference>
<dbReference type="SUPFAM" id="SSF47323">
    <property type="entry name" value="Anticodon-binding domain of a subclass of class I aminoacyl-tRNA synthetases"/>
    <property type="match status" value="1"/>
</dbReference>
<evidence type="ECO:0000256" key="4">
    <source>
        <dbReference type="ARBA" id="ARBA00022840"/>
    </source>
</evidence>
<feature type="domain" description="Aminoacyl-tRNA synthetase class Ia" evidence="7">
    <location>
        <begin position="138"/>
        <end position="409"/>
    </location>
</feature>
<name>A0A381TTI7_9ZZZZ</name>
<organism evidence="10">
    <name type="scientific">marine metagenome</name>
    <dbReference type="NCBI Taxonomy" id="408172"/>
    <lineage>
        <taxon>unclassified sequences</taxon>
        <taxon>metagenomes</taxon>
        <taxon>ecological metagenomes</taxon>
    </lineage>
</organism>
<dbReference type="GO" id="GO:0006428">
    <property type="term" value="P:isoleucyl-tRNA aminoacylation"/>
    <property type="evidence" value="ECO:0007669"/>
    <property type="project" value="InterPro"/>
</dbReference>
<dbReference type="Pfam" id="PF00133">
    <property type="entry name" value="tRNA-synt_1"/>
    <property type="match status" value="1"/>
</dbReference>
<accession>A0A381TTI7</accession>
<dbReference type="Gene3D" id="3.40.50.620">
    <property type="entry name" value="HUPs"/>
    <property type="match status" value="1"/>
</dbReference>
<dbReference type="InterPro" id="IPR009080">
    <property type="entry name" value="tRNAsynth_Ia_anticodon-bd"/>
</dbReference>
<gene>
    <name evidence="10" type="ORF">METZ01_LOCUS72013</name>
</gene>
<keyword evidence="3" id="KW-0547">Nucleotide-binding</keyword>
<dbReference type="EMBL" id="UINC01005113">
    <property type="protein sequence ID" value="SVA19159.1"/>
    <property type="molecule type" value="Genomic_DNA"/>
</dbReference>
<dbReference type="PRINTS" id="PR00984">
    <property type="entry name" value="TRNASYNTHILE"/>
</dbReference>
<dbReference type="PANTHER" id="PTHR42765">
    <property type="entry name" value="SOLEUCYL-TRNA SYNTHETASE"/>
    <property type="match status" value="1"/>
</dbReference>
<dbReference type="Gene3D" id="1.10.730.20">
    <property type="match status" value="1"/>
</dbReference>
<dbReference type="PANTHER" id="PTHR42765:SF1">
    <property type="entry name" value="ISOLEUCINE--TRNA LIGASE, MITOCHONDRIAL"/>
    <property type="match status" value="1"/>
</dbReference>
<dbReference type="GO" id="GO:0004822">
    <property type="term" value="F:isoleucine-tRNA ligase activity"/>
    <property type="evidence" value="ECO:0007669"/>
    <property type="project" value="UniProtKB-EC"/>
</dbReference>
<dbReference type="GO" id="GO:0005524">
    <property type="term" value="F:ATP binding"/>
    <property type="evidence" value="ECO:0007669"/>
    <property type="project" value="UniProtKB-KW"/>
</dbReference>
<dbReference type="Gene3D" id="3.90.740.10">
    <property type="entry name" value="Valyl/Leucyl/Isoleucyl-tRNA synthetase, editing domain"/>
    <property type="match status" value="1"/>
</dbReference>
<evidence type="ECO:0000313" key="10">
    <source>
        <dbReference type="EMBL" id="SVA19159.1"/>
    </source>
</evidence>
<dbReference type="SUPFAM" id="SSF52374">
    <property type="entry name" value="Nucleotidylyl transferase"/>
    <property type="match status" value="1"/>
</dbReference>
<dbReference type="GO" id="GO:0002161">
    <property type="term" value="F:aminoacyl-tRNA deacylase activity"/>
    <property type="evidence" value="ECO:0007669"/>
    <property type="project" value="InterPro"/>
</dbReference>
<dbReference type="InterPro" id="IPR002301">
    <property type="entry name" value="Ile-tRNA-ligase"/>
</dbReference>
<dbReference type="InterPro" id="IPR014729">
    <property type="entry name" value="Rossmann-like_a/b/a_fold"/>
</dbReference>
<dbReference type="NCBIfam" id="TIGR00392">
    <property type="entry name" value="ileS"/>
    <property type="match status" value="1"/>
</dbReference>
<evidence type="ECO:0000256" key="2">
    <source>
        <dbReference type="ARBA" id="ARBA00022598"/>
    </source>
</evidence>
<proteinExistence type="predicted"/>
<evidence type="ECO:0000256" key="5">
    <source>
        <dbReference type="ARBA" id="ARBA00022917"/>
    </source>
</evidence>
<dbReference type="EC" id="6.1.1.5" evidence="1"/>
<dbReference type="InterPro" id="IPR009008">
    <property type="entry name" value="Val/Leu/Ile-tRNA-synth_edit"/>
</dbReference>
<evidence type="ECO:0000259" key="9">
    <source>
        <dbReference type="Pfam" id="PF08264"/>
    </source>
</evidence>
<dbReference type="GO" id="GO:0005829">
    <property type="term" value="C:cytosol"/>
    <property type="evidence" value="ECO:0007669"/>
    <property type="project" value="TreeGrafter"/>
</dbReference>
<dbReference type="Pfam" id="PF08264">
    <property type="entry name" value="Anticodon_1"/>
    <property type="match status" value="1"/>
</dbReference>
<dbReference type="Pfam" id="PF06827">
    <property type="entry name" value="zf-FPG_IleRS"/>
    <property type="match status" value="1"/>
</dbReference>
<sequence>IWTTTPWTIPSNLAIAFHPDLDYGFYSTDASGSPTTVVVADAIAERIETELGRQLGDRLAVVKGAELEGLRFKHPLYDRVSVGVLGNYVTLEQGTGVVHTAPGHGADDFNTGVKYGLETYAPVGPNGQFDDTVETFSGMRVFDANPKIEEALADAGRLWHRAQLEHSYPHCWRCRHPVIFLATWQWFIAMEAAGLRQGALNAIQEVQWFPPWGQERIHNMLEYRPDWCISRQRSWGVPIPALYCTKCGDAALTPALTEHAAKVFEAFGADAWYERDLSEFVPPKHKCDTCGGNEFKREQDILDVWFDSGSSHEAVLEDRQLGWPAEIYLEGSDQYRGWFHSSLLVGQGTRGKAPYRQVITHGFVVDESGRKMSKSLGNDIAPQTVIEASGAEILRLWVAMVDYREDVRIGKEILARVIEAYRKIRNTLRILVANLHDFEPIEDAVPTDQLEELDRFVLARYADNATRVITAYDRYDFQQIFQTLNRFVTVELSALYIDIVKDRLYTFAPAHPARRSTQTAIFRIADGLTRLIAPILPVTADELWKVLPGSREVSVHLADFPSGLDELIDSELVKRWERLVRIREAVNAKIEILRKNKTVGTSLEACVQLRASGDTLALLERYRDELPTLLIAQAQVESAQLASTDDRSVTGETIGIEVGRASGLKCERCWRYVPSLSNQPDKQGLCDRCVEMLSGAKVPSP</sequence>
<feature type="domain" description="Methionyl/Valyl/Leucyl/Isoleucyl-tRNA synthetase anticodon-binding" evidence="9">
    <location>
        <begin position="454"/>
        <end position="607"/>
    </location>
</feature>
<dbReference type="AlphaFoldDB" id="A0A381TTI7"/>
<protein>
    <recommendedName>
        <fullName evidence="1">isoleucine--tRNA ligase</fullName>
        <ecNumber evidence="1">6.1.1.5</ecNumber>
    </recommendedName>
</protein>
<dbReference type="SUPFAM" id="SSF50677">
    <property type="entry name" value="ValRS/IleRS/LeuRS editing domain"/>
    <property type="match status" value="1"/>
</dbReference>
<reference evidence="10" key="1">
    <citation type="submission" date="2018-05" db="EMBL/GenBank/DDBJ databases">
        <authorList>
            <person name="Lanie J.A."/>
            <person name="Ng W.-L."/>
            <person name="Kazmierczak K.M."/>
            <person name="Andrzejewski T.M."/>
            <person name="Davidsen T.M."/>
            <person name="Wayne K.J."/>
            <person name="Tettelin H."/>
            <person name="Glass J.I."/>
            <person name="Rusch D."/>
            <person name="Podicherti R."/>
            <person name="Tsui H.-C.T."/>
            <person name="Winkler M.E."/>
        </authorList>
    </citation>
    <scope>NUCLEOTIDE SEQUENCE</scope>
</reference>
<evidence type="ECO:0000256" key="1">
    <source>
        <dbReference type="ARBA" id="ARBA00013165"/>
    </source>
</evidence>
<dbReference type="InterPro" id="IPR013155">
    <property type="entry name" value="M/V/L/I-tRNA-synth_anticd-bd"/>
</dbReference>
<evidence type="ECO:0000256" key="3">
    <source>
        <dbReference type="ARBA" id="ARBA00022741"/>
    </source>
</evidence>
<dbReference type="InterPro" id="IPR033708">
    <property type="entry name" value="Anticodon_Ile_BEm"/>
</dbReference>